<feature type="transmembrane region" description="Helical" evidence="7">
    <location>
        <begin position="380"/>
        <end position="402"/>
    </location>
</feature>
<dbReference type="InterPro" id="IPR020846">
    <property type="entry name" value="MFS_dom"/>
</dbReference>
<evidence type="ECO:0000256" key="7">
    <source>
        <dbReference type="SAM" id="Phobius"/>
    </source>
</evidence>
<feature type="transmembrane region" description="Helical" evidence="7">
    <location>
        <begin position="337"/>
        <end position="355"/>
    </location>
</feature>
<feature type="transmembrane region" description="Helical" evidence="7">
    <location>
        <begin position="20"/>
        <end position="44"/>
    </location>
</feature>
<dbReference type="PANTHER" id="PTHR42718">
    <property type="entry name" value="MAJOR FACILITATOR SUPERFAMILY MULTIDRUG TRANSPORTER MFSC"/>
    <property type="match status" value="1"/>
</dbReference>
<feature type="transmembrane region" description="Helical" evidence="7">
    <location>
        <begin position="145"/>
        <end position="165"/>
    </location>
</feature>
<protein>
    <submittedName>
        <fullName evidence="9">Drug resistance transporter, EmrB/QacA subfamily</fullName>
    </submittedName>
</protein>
<evidence type="ECO:0000256" key="5">
    <source>
        <dbReference type="ARBA" id="ARBA00022989"/>
    </source>
</evidence>
<dbReference type="Pfam" id="PF07690">
    <property type="entry name" value="MFS_1"/>
    <property type="match status" value="1"/>
</dbReference>
<dbReference type="Gene3D" id="1.20.1250.20">
    <property type="entry name" value="MFS general substrate transporter like domains"/>
    <property type="match status" value="1"/>
</dbReference>
<dbReference type="Gene3D" id="1.20.1720.10">
    <property type="entry name" value="Multidrug resistance protein D"/>
    <property type="match status" value="1"/>
</dbReference>
<dbReference type="AlphaFoldDB" id="A0A1T4T6A9"/>
<dbReference type="SUPFAM" id="SSF103473">
    <property type="entry name" value="MFS general substrate transporter"/>
    <property type="match status" value="2"/>
</dbReference>
<feature type="transmembrane region" description="Helical" evidence="7">
    <location>
        <begin position="208"/>
        <end position="226"/>
    </location>
</feature>
<dbReference type="GO" id="GO:0022857">
    <property type="term" value="F:transmembrane transporter activity"/>
    <property type="evidence" value="ECO:0007669"/>
    <property type="project" value="InterPro"/>
</dbReference>
<keyword evidence="2" id="KW-0813">Transport</keyword>
<dbReference type="GO" id="GO:0005886">
    <property type="term" value="C:plasma membrane"/>
    <property type="evidence" value="ECO:0007669"/>
    <property type="project" value="UniProtKB-SubCell"/>
</dbReference>
<dbReference type="InterPro" id="IPR036259">
    <property type="entry name" value="MFS_trans_sf"/>
</dbReference>
<evidence type="ECO:0000256" key="6">
    <source>
        <dbReference type="ARBA" id="ARBA00023136"/>
    </source>
</evidence>
<reference evidence="10" key="1">
    <citation type="submission" date="2017-02" db="EMBL/GenBank/DDBJ databases">
        <authorList>
            <person name="Varghese N."/>
            <person name="Submissions S."/>
        </authorList>
    </citation>
    <scope>NUCLEOTIDE SEQUENCE [LARGE SCALE GENOMIC DNA]</scope>
    <source>
        <strain evidence="10">ATCC 27094</strain>
    </source>
</reference>
<keyword evidence="6 7" id="KW-0472">Membrane</keyword>
<accession>A0A1T4T6A9</accession>
<feature type="transmembrane region" description="Helical" evidence="7">
    <location>
        <begin position="423"/>
        <end position="443"/>
    </location>
</feature>
<dbReference type="EMBL" id="FUWJ01000013">
    <property type="protein sequence ID" value="SKA35992.1"/>
    <property type="molecule type" value="Genomic_DNA"/>
</dbReference>
<organism evidence="9 10">
    <name type="scientific">Enhydrobacter aerosaccus</name>
    <dbReference type="NCBI Taxonomy" id="225324"/>
    <lineage>
        <taxon>Bacteria</taxon>
        <taxon>Pseudomonadati</taxon>
        <taxon>Pseudomonadota</taxon>
        <taxon>Alphaproteobacteria</taxon>
        <taxon>Hyphomicrobiales</taxon>
        <taxon>Enhydrobacter</taxon>
    </lineage>
</organism>
<proteinExistence type="predicted"/>
<dbReference type="STRING" id="225324.SAMN02745126_05758"/>
<evidence type="ECO:0000313" key="10">
    <source>
        <dbReference type="Proteomes" id="UP000190092"/>
    </source>
</evidence>
<feature type="transmembrane region" description="Helical" evidence="7">
    <location>
        <begin position="177"/>
        <end position="196"/>
    </location>
</feature>
<gene>
    <name evidence="9" type="ORF">SAMN02745126_05758</name>
</gene>
<feature type="transmembrane region" description="Helical" evidence="7">
    <location>
        <begin position="246"/>
        <end position="271"/>
    </location>
</feature>
<dbReference type="PROSITE" id="PS50850">
    <property type="entry name" value="MFS"/>
    <property type="match status" value="1"/>
</dbReference>
<name>A0A1T4T6A9_9HYPH</name>
<keyword evidence="3" id="KW-1003">Cell membrane</keyword>
<dbReference type="CDD" id="cd17321">
    <property type="entry name" value="MFS_MMR_MDR_like"/>
    <property type="match status" value="1"/>
</dbReference>
<feature type="transmembrane region" description="Helical" evidence="7">
    <location>
        <begin position="86"/>
        <end position="106"/>
    </location>
</feature>
<feature type="transmembrane region" description="Helical" evidence="7">
    <location>
        <begin position="308"/>
        <end position="330"/>
    </location>
</feature>
<dbReference type="Proteomes" id="UP000190092">
    <property type="component" value="Unassembled WGS sequence"/>
</dbReference>
<keyword evidence="10" id="KW-1185">Reference proteome</keyword>
<dbReference type="PRINTS" id="PR01036">
    <property type="entry name" value="TCRTETB"/>
</dbReference>
<evidence type="ECO:0000256" key="1">
    <source>
        <dbReference type="ARBA" id="ARBA00004651"/>
    </source>
</evidence>
<keyword evidence="5 7" id="KW-1133">Transmembrane helix</keyword>
<dbReference type="InterPro" id="IPR011701">
    <property type="entry name" value="MFS"/>
</dbReference>
<feature type="transmembrane region" description="Helical" evidence="7">
    <location>
        <begin position="56"/>
        <end position="74"/>
    </location>
</feature>
<feature type="domain" description="Major facilitator superfamily (MFS) profile" evidence="8">
    <location>
        <begin position="1"/>
        <end position="446"/>
    </location>
</feature>
<evidence type="ECO:0000313" key="9">
    <source>
        <dbReference type="EMBL" id="SKA35992.1"/>
    </source>
</evidence>
<dbReference type="PANTHER" id="PTHR42718:SF46">
    <property type="entry name" value="BLR6921 PROTEIN"/>
    <property type="match status" value="1"/>
</dbReference>
<sequence length="450" mass="46134">MSQIDASMTQVLLPRLERDFAAPLANVSWVAVCYLLTLASFTPIFGRLADMFGRKLFYMAGFLLFIIGSALCGLAPDLGTLIACRIAQAVGAALITANSTAIIVMATPAEEHGRGLGLQSAAQAIGLGAGPAIGGLLLDTLGWRWAFWVNVPVGLTAILLGWLVIPRTRAISNAGGFDWRGAILIAPALTAIVAALNQVHAWGPTSPLLIACLLAGVICLILFVRAERRAATPLLDPALFRAPSFVLGNAANFLSYAVLFGVFFVIPFALIRIYDLSELSSGLRLSILPAALGLVAPLGGALSDRFGVRLPACAGMLLCIAGLGLLYAFLDGSAAGLPFVMLGLAAFGAGQGLFISPNGSAIMAAAPTEMAGEAGSALNVARYMGISAGIAGASSLLAFSLGRTTGSTLGIATSQLASASRDVLLMLICLAAVAMLLSARPGLAQPPANT</sequence>
<evidence type="ECO:0000256" key="2">
    <source>
        <dbReference type="ARBA" id="ARBA00022448"/>
    </source>
</evidence>
<evidence type="ECO:0000259" key="8">
    <source>
        <dbReference type="PROSITE" id="PS50850"/>
    </source>
</evidence>
<evidence type="ECO:0000256" key="3">
    <source>
        <dbReference type="ARBA" id="ARBA00022475"/>
    </source>
</evidence>
<evidence type="ECO:0000256" key="4">
    <source>
        <dbReference type="ARBA" id="ARBA00022692"/>
    </source>
</evidence>
<comment type="subcellular location">
    <subcellularLocation>
        <location evidence="1">Cell membrane</location>
        <topology evidence="1">Multi-pass membrane protein</topology>
    </subcellularLocation>
</comment>
<keyword evidence="4 7" id="KW-0812">Transmembrane</keyword>